<proteinExistence type="predicted"/>
<accession>A0A820K3H8</accession>
<evidence type="ECO:0000313" key="1">
    <source>
        <dbReference type="EMBL" id="CAF4335294.1"/>
    </source>
</evidence>
<dbReference type="Proteomes" id="UP000663836">
    <property type="component" value="Unassembled WGS sequence"/>
</dbReference>
<comment type="caution">
    <text evidence="1">The sequence shown here is derived from an EMBL/GenBank/DDBJ whole genome shotgun (WGS) entry which is preliminary data.</text>
</comment>
<reference evidence="1" key="1">
    <citation type="submission" date="2021-02" db="EMBL/GenBank/DDBJ databases">
        <authorList>
            <person name="Nowell W R."/>
        </authorList>
    </citation>
    <scope>NUCLEOTIDE SEQUENCE</scope>
</reference>
<protein>
    <submittedName>
        <fullName evidence="1">Uncharacterized protein</fullName>
    </submittedName>
</protein>
<sequence>MICIWFLGNQCNLIETIGHDLLVKILAQIDYMTEHPVLSLFHHDAICDSDEIDQILLKTRESYKKSICAIRFGSLSRLLNVKDIGVRVDLVE</sequence>
<dbReference type="EMBL" id="CAJOBD010045819">
    <property type="protein sequence ID" value="CAF4335294.1"/>
    <property type="molecule type" value="Genomic_DNA"/>
</dbReference>
<gene>
    <name evidence="1" type="ORF">JBS370_LOCUS41441</name>
</gene>
<organism evidence="1 2">
    <name type="scientific">Rotaria sordida</name>
    <dbReference type="NCBI Taxonomy" id="392033"/>
    <lineage>
        <taxon>Eukaryota</taxon>
        <taxon>Metazoa</taxon>
        <taxon>Spiralia</taxon>
        <taxon>Gnathifera</taxon>
        <taxon>Rotifera</taxon>
        <taxon>Eurotatoria</taxon>
        <taxon>Bdelloidea</taxon>
        <taxon>Philodinida</taxon>
        <taxon>Philodinidae</taxon>
        <taxon>Rotaria</taxon>
    </lineage>
</organism>
<dbReference type="AlphaFoldDB" id="A0A820K3H8"/>
<evidence type="ECO:0000313" key="2">
    <source>
        <dbReference type="Proteomes" id="UP000663836"/>
    </source>
</evidence>
<name>A0A820K3H8_9BILA</name>
<feature type="non-terminal residue" evidence="1">
    <location>
        <position position="1"/>
    </location>
</feature>